<evidence type="ECO:0000313" key="5">
    <source>
        <dbReference type="Proteomes" id="UP000031967"/>
    </source>
</evidence>
<comment type="caution">
    <text evidence="4">The sequence shown here is derived from an EMBL/GenBank/DDBJ whole genome shotgun (WGS) entry which is preliminary data.</text>
</comment>
<keyword evidence="2" id="KW-0503">Monooxygenase</keyword>
<evidence type="ECO:0000256" key="1">
    <source>
        <dbReference type="ARBA" id="ARBA00023002"/>
    </source>
</evidence>
<evidence type="ECO:0000256" key="2">
    <source>
        <dbReference type="ARBA" id="ARBA00023033"/>
    </source>
</evidence>
<dbReference type="Pfam" id="PF00296">
    <property type="entry name" value="Bac_luciferase"/>
    <property type="match status" value="1"/>
</dbReference>
<evidence type="ECO:0000259" key="3">
    <source>
        <dbReference type="Pfam" id="PF00296"/>
    </source>
</evidence>
<dbReference type="InterPro" id="IPR050766">
    <property type="entry name" value="Bact_Lucif_Oxidored"/>
</dbReference>
<organism evidence="4 5">
    <name type="scientific">Gordoniibacillus kamchatkensis</name>
    <dbReference type="NCBI Taxonomy" id="1590651"/>
    <lineage>
        <taxon>Bacteria</taxon>
        <taxon>Bacillati</taxon>
        <taxon>Bacillota</taxon>
        <taxon>Bacilli</taxon>
        <taxon>Bacillales</taxon>
        <taxon>Paenibacillaceae</taxon>
        <taxon>Gordoniibacillus</taxon>
    </lineage>
</organism>
<name>A0ABR5AB03_9BACL</name>
<dbReference type="PANTHER" id="PTHR30137">
    <property type="entry name" value="LUCIFERASE-LIKE MONOOXYGENASE"/>
    <property type="match status" value="1"/>
</dbReference>
<dbReference type="Proteomes" id="UP000031967">
    <property type="component" value="Unassembled WGS sequence"/>
</dbReference>
<keyword evidence="5" id="KW-1185">Reference proteome</keyword>
<sequence>MRFSLLYFSSKALAVTKDNYRLVLDGAQFADERGFEAVWLPERHFHAFGGLFPNPSVLSAALAVKTNRLRIRAGSVVLPLHHTARVAEEWAMVDQLSGGRVDLAFAAGWNANDFVFSPESYTERNRLLYEGIGRIRELWRGEPYAGLNGNGELLRTRLYPAPVQKELEVWVTCTKNEHNFIQAGAIGANVLTGLLFQTVEELEAKIKLYRDSLAANGYDRSRGKVTLMLHTFVGKDPAAVRRKVQEPFKAYLRDSVDLWKHASSALGKLSQREQDRVLDFAFERYYRTSALFGDIGQCLKIAEQIRSIGIDEIACLIDFGVDTHDVMTGLEHLDELRNEFA</sequence>
<dbReference type="InterPro" id="IPR024011">
    <property type="entry name" value="Biosynth_lucif-like_mOase_dom"/>
</dbReference>
<protein>
    <recommendedName>
        <fullName evidence="3">Luciferase-like domain-containing protein</fullName>
    </recommendedName>
</protein>
<proteinExistence type="predicted"/>
<dbReference type="PANTHER" id="PTHR30137:SF8">
    <property type="entry name" value="BLR5498 PROTEIN"/>
    <property type="match status" value="1"/>
</dbReference>
<feature type="domain" description="Luciferase-like" evidence="3">
    <location>
        <begin position="5"/>
        <end position="309"/>
    </location>
</feature>
<dbReference type="NCBIfam" id="TIGR04020">
    <property type="entry name" value="seco_metab_LLM"/>
    <property type="match status" value="1"/>
</dbReference>
<reference evidence="4 5" key="1">
    <citation type="submission" date="2014-12" db="EMBL/GenBank/DDBJ databases">
        <title>Draft genome sequence of Paenibacillus kamchatkensis strain B-2647.</title>
        <authorList>
            <person name="Karlyshev A.V."/>
            <person name="Kudryashova E.B."/>
        </authorList>
    </citation>
    <scope>NUCLEOTIDE SEQUENCE [LARGE SCALE GENOMIC DNA]</scope>
    <source>
        <strain evidence="4 5">VKM B-2647</strain>
    </source>
</reference>
<keyword evidence="1" id="KW-0560">Oxidoreductase</keyword>
<gene>
    <name evidence="4" type="ORF">SD70_28775</name>
</gene>
<accession>A0ABR5AB03</accession>
<dbReference type="Gene3D" id="3.20.20.30">
    <property type="entry name" value="Luciferase-like domain"/>
    <property type="match status" value="1"/>
</dbReference>
<dbReference type="InterPro" id="IPR036661">
    <property type="entry name" value="Luciferase-like_sf"/>
</dbReference>
<dbReference type="EMBL" id="JXAK01000078">
    <property type="protein sequence ID" value="KIL38077.1"/>
    <property type="molecule type" value="Genomic_DNA"/>
</dbReference>
<dbReference type="SUPFAM" id="SSF51679">
    <property type="entry name" value="Bacterial luciferase-like"/>
    <property type="match status" value="1"/>
</dbReference>
<evidence type="ECO:0000313" key="4">
    <source>
        <dbReference type="EMBL" id="KIL38077.1"/>
    </source>
</evidence>
<dbReference type="InterPro" id="IPR011251">
    <property type="entry name" value="Luciferase-like_dom"/>
</dbReference>